<dbReference type="PROSITE" id="PS01124">
    <property type="entry name" value="HTH_ARAC_FAMILY_2"/>
    <property type="match status" value="1"/>
</dbReference>
<name>A0ABN0U263_9BURK</name>
<evidence type="ECO:0000313" key="6">
    <source>
        <dbReference type="Proteomes" id="UP001501176"/>
    </source>
</evidence>
<evidence type="ECO:0000259" key="4">
    <source>
        <dbReference type="PROSITE" id="PS01124"/>
    </source>
</evidence>
<dbReference type="Proteomes" id="UP001501176">
    <property type="component" value="Unassembled WGS sequence"/>
</dbReference>
<evidence type="ECO:0000256" key="1">
    <source>
        <dbReference type="ARBA" id="ARBA00023015"/>
    </source>
</evidence>
<dbReference type="Pfam" id="PF12833">
    <property type="entry name" value="HTH_18"/>
    <property type="match status" value="1"/>
</dbReference>
<dbReference type="EMBL" id="BAAAFN010000015">
    <property type="protein sequence ID" value="GAA0236159.1"/>
    <property type="molecule type" value="Genomic_DNA"/>
</dbReference>
<accession>A0ABN0U263</accession>
<organism evidence="5 6">
    <name type="scientific">Castellaniella daejeonensis</name>
    <dbReference type="NCBI Taxonomy" id="659013"/>
    <lineage>
        <taxon>Bacteria</taxon>
        <taxon>Pseudomonadati</taxon>
        <taxon>Pseudomonadota</taxon>
        <taxon>Betaproteobacteria</taxon>
        <taxon>Burkholderiales</taxon>
        <taxon>Alcaligenaceae</taxon>
        <taxon>Castellaniella</taxon>
    </lineage>
</organism>
<comment type="caution">
    <text evidence="5">The sequence shown here is derived from an EMBL/GenBank/DDBJ whole genome shotgun (WGS) entry which is preliminary data.</text>
</comment>
<evidence type="ECO:0000256" key="3">
    <source>
        <dbReference type="ARBA" id="ARBA00023163"/>
    </source>
</evidence>
<dbReference type="Gene3D" id="1.10.10.60">
    <property type="entry name" value="Homeodomain-like"/>
    <property type="match status" value="1"/>
</dbReference>
<dbReference type="RefSeq" id="WP_425545229.1">
    <property type="nucleotide sequence ID" value="NZ_BAAAFN010000015.1"/>
</dbReference>
<keyword evidence="2" id="KW-0238">DNA-binding</keyword>
<dbReference type="InterPro" id="IPR018062">
    <property type="entry name" value="HTH_AraC-typ_CS"/>
</dbReference>
<dbReference type="InterPro" id="IPR018060">
    <property type="entry name" value="HTH_AraC"/>
</dbReference>
<protein>
    <submittedName>
        <fullName evidence="5">AraC family transcriptional regulator</fullName>
    </submittedName>
</protein>
<dbReference type="SUPFAM" id="SSF46689">
    <property type="entry name" value="Homeodomain-like"/>
    <property type="match status" value="2"/>
</dbReference>
<evidence type="ECO:0000313" key="5">
    <source>
        <dbReference type="EMBL" id="GAA0236159.1"/>
    </source>
</evidence>
<feature type="domain" description="HTH araC/xylS-type" evidence="4">
    <location>
        <begin position="197"/>
        <end position="295"/>
    </location>
</feature>
<reference evidence="5 6" key="1">
    <citation type="journal article" date="2019" name="Int. J. Syst. Evol. Microbiol.">
        <title>The Global Catalogue of Microorganisms (GCM) 10K type strain sequencing project: providing services to taxonomists for standard genome sequencing and annotation.</title>
        <authorList>
            <consortium name="The Broad Institute Genomics Platform"/>
            <consortium name="The Broad Institute Genome Sequencing Center for Infectious Disease"/>
            <person name="Wu L."/>
            <person name="Ma J."/>
        </authorList>
    </citation>
    <scope>NUCLEOTIDE SEQUENCE [LARGE SCALE GENOMIC DNA]</scope>
    <source>
        <strain evidence="5 6">JCM 16240</strain>
    </source>
</reference>
<proteinExistence type="predicted"/>
<dbReference type="PANTHER" id="PTHR46796:SF6">
    <property type="entry name" value="ARAC SUBFAMILY"/>
    <property type="match status" value="1"/>
</dbReference>
<dbReference type="SMART" id="SM00342">
    <property type="entry name" value="HTH_ARAC"/>
    <property type="match status" value="1"/>
</dbReference>
<keyword evidence="6" id="KW-1185">Reference proteome</keyword>
<keyword evidence="1" id="KW-0805">Transcription regulation</keyword>
<evidence type="ECO:0000256" key="2">
    <source>
        <dbReference type="ARBA" id="ARBA00023125"/>
    </source>
</evidence>
<dbReference type="PANTHER" id="PTHR46796">
    <property type="entry name" value="HTH-TYPE TRANSCRIPTIONAL ACTIVATOR RHAS-RELATED"/>
    <property type="match status" value="1"/>
</dbReference>
<dbReference type="InterPro" id="IPR009057">
    <property type="entry name" value="Homeodomain-like_sf"/>
</dbReference>
<keyword evidence="3" id="KW-0804">Transcription</keyword>
<dbReference type="InterPro" id="IPR050204">
    <property type="entry name" value="AraC_XylS_family_regulators"/>
</dbReference>
<sequence>MNEFVPAPSDFTLFHTLRDARVHLDRAAALGDGLAVAQWTRDHRAGRALVDYDAPGHHTLSLYLRGGETCFRLGHHGLHGGAGKFCVLPDLHRSRWSMNEDVRFLHLYIAPRRLAREAVMRLDREPRELELRDRTYIRDPSLEQACRALLDVDWRVPTGRLAASSAAEAVLHHLLAQSIGRRGDAAGSGGLAPAVRRRVRDYIDAHLGEALTLDELARVAALSTYHFARMFHVSFGEPPHAWVLGRRLAHARALLARSPEDLAGVARACGFGNASHLSRAFLRATGVTPGRYRAAARGQGVTL</sequence>
<dbReference type="PROSITE" id="PS00041">
    <property type="entry name" value="HTH_ARAC_FAMILY_1"/>
    <property type="match status" value="1"/>
</dbReference>
<gene>
    <name evidence="5" type="ORF">GCM10009125_26400</name>
</gene>